<name>A0A195F451_9HYME</name>
<dbReference type="Proteomes" id="UP000078541">
    <property type="component" value="Unassembled WGS sequence"/>
</dbReference>
<dbReference type="EMBL" id="KQ981855">
    <property type="protein sequence ID" value="KYN34947.1"/>
    <property type="molecule type" value="Genomic_DNA"/>
</dbReference>
<feature type="compositionally biased region" description="Gly residues" evidence="1">
    <location>
        <begin position="139"/>
        <end position="148"/>
    </location>
</feature>
<dbReference type="AlphaFoldDB" id="A0A195F451"/>
<gene>
    <name evidence="2" type="ORF">ALC56_10915</name>
</gene>
<reference evidence="2 3" key="1">
    <citation type="submission" date="2016-03" db="EMBL/GenBank/DDBJ databases">
        <title>Trachymyrmex septentrionalis WGS genome.</title>
        <authorList>
            <person name="Nygaard S."/>
            <person name="Hu H."/>
            <person name="Boomsma J."/>
            <person name="Zhang G."/>
        </authorList>
    </citation>
    <scope>NUCLEOTIDE SEQUENCE [LARGE SCALE GENOMIC DNA]</scope>
    <source>
        <strain evidence="2">Tsep2-gDNA-1</strain>
        <tissue evidence="2">Whole body</tissue>
    </source>
</reference>
<accession>A0A195F451</accession>
<evidence type="ECO:0000313" key="3">
    <source>
        <dbReference type="Proteomes" id="UP000078541"/>
    </source>
</evidence>
<protein>
    <submittedName>
        <fullName evidence="2">Uncharacterized protein</fullName>
    </submittedName>
</protein>
<evidence type="ECO:0000256" key="1">
    <source>
        <dbReference type="SAM" id="MobiDB-lite"/>
    </source>
</evidence>
<feature type="region of interest" description="Disordered" evidence="1">
    <location>
        <begin position="94"/>
        <end position="148"/>
    </location>
</feature>
<feature type="compositionally biased region" description="Basic residues" evidence="1">
    <location>
        <begin position="107"/>
        <end position="116"/>
    </location>
</feature>
<evidence type="ECO:0000313" key="2">
    <source>
        <dbReference type="EMBL" id="KYN34947.1"/>
    </source>
</evidence>
<organism evidence="2 3">
    <name type="scientific">Trachymyrmex septentrionalis</name>
    <dbReference type="NCBI Taxonomy" id="34720"/>
    <lineage>
        <taxon>Eukaryota</taxon>
        <taxon>Metazoa</taxon>
        <taxon>Ecdysozoa</taxon>
        <taxon>Arthropoda</taxon>
        <taxon>Hexapoda</taxon>
        <taxon>Insecta</taxon>
        <taxon>Pterygota</taxon>
        <taxon>Neoptera</taxon>
        <taxon>Endopterygota</taxon>
        <taxon>Hymenoptera</taxon>
        <taxon>Apocrita</taxon>
        <taxon>Aculeata</taxon>
        <taxon>Formicoidea</taxon>
        <taxon>Formicidae</taxon>
        <taxon>Myrmicinae</taxon>
        <taxon>Trachymyrmex</taxon>
    </lineage>
</organism>
<keyword evidence="3" id="KW-1185">Reference proteome</keyword>
<sequence length="148" mass="15290">MYQNTSGSPAEKHASCAHSIVEGAAGAGRRPAGQPVSFCRRDAAAGIGGLDVNERWELSELSRHAPTGERNEKARALYGVGSILNLGGSIDFTIWTPPKSASPLRGSFRRTGRRKERGGGGGAGNEEEGTGEGKKQGGSARGSGRGRG</sequence>
<proteinExistence type="predicted"/>